<dbReference type="EMBL" id="CZRL01000120">
    <property type="protein sequence ID" value="CUS55033.1"/>
    <property type="molecule type" value="Genomic_DNA"/>
</dbReference>
<keyword evidence="1" id="KW-0560">Oxidoreductase</keyword>
<dbReference type="PANTHER" id="PTHR35176">
    <property type="entry name" value="HEME OXYGENASE HI_0854-RELATED"/>
    <property type="match status" value="1"/>
</dbReference>
<evidence type="ECO:0000256" key="1">
    <source>
        <dbReference type="ARBA" id="ARBA00023002"/>
    </source>
</evidence>
<organism evidence="3">
    <name type="scientific">hydrothermal vent metagenome</name>
    <dbReference type="NCBI Taxonomy" id="652676"/>
    <lineage>
        <taxon>unclassified sequences</taxon>
        <taxon>metagenomes</taxon>
        <taxon>ecological metagenomes</taxon>
    </lineage>
</organism>
<dbReference type="NCBIfam" id="TIGR03618">
    <property type="entry name" value="Rv1155_F420"/>
    <property type="match status" value="1"/>
</dbReference>
<dbReference type="InterPro" id="IPR019920">
    <property type="entry name" value="F420-binding_dom_put"/>
</dbReference>
<feature type="domain" description="Pyridoxamine 5'-phosphate oxidase N-terminal" evidence="2">
    <location>
        <begin position="15"/>
        <end position="112"/>
    </location>
</feature>
<sequence>MIPESAADLMSWEKKAFVHLALTLADGTPQCTPLWFDYDGTHVIINSALGRVKDRAMRRAPQVALAISDPDNPYRYIQIRGKVVEITEEGAYDMIDHLSDKYRGEPFDHAEGEVRVTYRILPESVQPKG</sequence>
<dbReference type="InterPro" id="IPR052019">
    <property type="entry name" value="F420H2_bilvrd_red/Heme_oxyg"/>
</dbReference>
<proteinExistence type="predicted"/>
<dbReference type="InterPro" id="IPR011576">
    <property type="entry name" value="Pyridox_Oxase_N"/>
</dbReference>
<dbReference type="Gene3D" id="2.30.110.10">
    <property type="entry name" value="Electron Transport, Fmn-binding Protein, Chain A"/>
    <property type="match status" value="1"/>
</dbReference>
<dbReference type="SUPFAM" id="SSF50475">
    <property type="entry name" value="FMN-binding split barrel"/>
    <property type="match status" value="1"/>
</dbReference>
<name>A0A160TVT3_9ZZZZ</name>
<dbReference type="PANTHER" id="PTHR35176:SF6">
    <property type="entry name" value="HEME OXYGENASE HI_0854-RELATED"/>
    <property type="match status" value="1"/>
</dbReference>
<evidence type="ECO:0000313" key="3">
    <source>
        <dbReference type="EMBL" id="CUS55033.1"/>
    </source>
</evidence>
<dbReference type="AlphaFoldDB" id="A0A160TVT3"/>
<reference evidence="3" key="1">
    <citation type="submission" date="2015-10" db="EMBL/GenBank/DDBJ databases">
        <authorList>
            <person name="Gilbert D.G."/>
        </authorList>
    </citation>
    <scope>NUCLEOTIDE SEQUENCE</scope>
</reference>
<dbReference type="InterPro" id="IPR012349">
    <property type="entry name" value="Split_barrel_FMN-bd"/>
</dbReference>
<dbReference type="GO" id="GO:0005829">
    <property type="term" value="C:cytosol"/>
    <property type="evidence" value="ECO:0007669"/>
    <property type="project" value="TreeGrafter"/>
</dbReference>
<evidence type="ECO:0000259" key="2">
    <source>
        <dbReference type="Pfam" id="PF01243"/>
    </source>
</evidence>
<gene>
    <name evidence="3" type="ORF">MGWOODY_XGa2101</name>
</gene>
<dbReference type="GO" id="GO:0016627">
    <property type="term" value="F:oxidoreductase activity, acting on the CH-CH group of donors"/>
    <property type="evidence" value="ECO:0007669"/>
    <property type="project" value="TreeGrafter"/>
</dbReference>
<protein>
    <submittedName>
        <fullName evidence="3">Pyridoxamine 5'-phosphate oxidase</fullName>
    </submittedName>
</protein>
<accession>A0A160TVT3</accession>
<dbReference type="Pfam" id="PF01243">
    <property type="entry name" value="PNPOx_N"/>
    <property type="match status" value="1"/>
</dbReference>
<dbReference type="GO" id="GO:0070967">
    <property type="term" value="F:coenzyme F420 binding"/>
    <property type="evidence" value="ECO:0007669"/>
    <property type="project" value="TreeGrafter"/>
</dbReference>